<reference evidence="1" key="3">
    <citation type="submission" date="2022-01" db="UniProtKB">
        <authorList>
            <consortium name="EnsemblPlants"/>
        </authorList>
    </citation>
    <scope>IDENTIFICATION</scope>
    <source>
        <strain evidence="1">subsp. vulgare</strain>
    </source>
</reference>
<keyword evidence="2" id="KW-1185">Reference proteome</keyword>
<dbReference type="EnsemblPlants" id="HORVU.MOREX.r3.1HG0048530.1">
    <property type="protein sequence ID" value="HORVU.MOREX.r3.1HG0048530.1.CDS1"/>
    <property type="gene ID" value="HORVU.MOREX.r3.1HG0048530"/>
</dbReference>
<proteinExistence type="predicted"/>
<dbReference type="Proteomes" id="UP000011116">
    <property type="component" value="Chromosome 1H"/>
</dbReference>
<reference evidence="1" key="2">
    <citation type="submission" date="2020-10" db="EMBL/GenBank/DDBJ databases">
        <authorList>
            <person name="Scholz U."/>
            <person name="Mascher M."/>
            <person name="Fiebig A."/>
        </authorList>
    </citation>
    <scope>NUCLEOTIDE SEQUENCE [LARGE SCALE GENOMIC DNA]</scope>
    <source>
        <strain evidence="1">cv. Morex</strain>
    </source>
</reference>
<dbReference type="Gramene" id="HORVU.MOREX.r2.1HG0037870.1">
    <property type="protein sequence ID" value="HORVU.MOREX.r2.1HG0037870.1.CDS.1"/>
    <property type="gene ID" value="HORVU.MOREX.r2.1HG0037870"/>
</dbReference>
<sequence>MGREAGVLENHEEGRRYTEHGLRAYVQDKTCEIMPGINKFFAMYELFAMYREWQEEMAKEISGRQVGTKFV</sequence>
<dbReference type="Gramene" id="HORVU.MOREX.r3.1HG0048530.1">
    <property type="protein sequence ID" value="HORVU.MOREX.r3.1HG0048530.1.CDS1"/>
    <property type="gene ID" value="HORVU.MOREX.r3.1HG0048530"/>
</dbReference>
<protein>
    <submittedName>
        <fullName evidence="1">Uncharacterized protein</fullName>
    </submittedName>
</protein>
<dbReference type="AlphaFoldDB" id="A0A8I6WSM8"/>
<accession>A0A8I6WSM8</accession>
<dbReference type="PANTHER" id="PTHR33417">
    <property type="entry name" value="G-BOX BINDING PROTEIN"/>
    <property type="match status" value="1"/>
</dbReference>
<evidence type="ECO:0000313" key="1">
    <source>
        <dbReference type="EnsemblPlants" id="HORVU.MOREX.r3.1HG0048530.1.CDS1"/>
    </source>
</evidence>
<name>A0A8I6WSM8_HORVV</name>
<organism evidence="1 2">
    <name type="scientific">Hordeum vulgare subsp. vulgare</name>
    <name type="common">Domesticated barley</name>
    <dbReference type="NCBI Taxonomy" id="112509"/>
    <lineage>
        <taxon>Eukaryota</taxon>
        <taxon>Viridiplantae</taxon>
        <taxon>Streptophyta</taxon>
        <taxon>Embryophyta</taxon>
        <taxon>Tracheophyta</taxon>
        <taxon>Spermatophyta</taxon>
        <taxon>Magnoliopsida</taxon>
        <taxon>Liliopsida</taxon>
        <taxon>Poales</taxon>
        <taxon>Poaceae</taxon>
        <taxon>BOP clade</taxon>
        <taxon>Pooideae</taxon>
        <taxon>Triticodae</taxon>
        <taxon>Triticeae</taxon>
        <taxon>Hordeinae</taxon>
        <taxon>Hordeum</taxon>
    </lineage>
</organism>
<evidence type="ECO:0000313" key="2">
    <source>
        <dbReference type="Proteomes" id="UP000011116"/>
    </source>
</evidence>
<reference evidence="2" key="1">
    <citation type="journal article" date="2012" name="Nature">
        <title>A physical, genetic and functional sequence assembly of the barley genome.</title>
        <authorList>
            <consortium name="The International Barley Genome Sequencing Consortium"/>
            <person name="Mayer K.F."/>
            <person name="Waugh R."/>
            <person name="Brown J.W."/>
            <person name="Schulman A."/>
            <person name="Langridge P."/>
            <person name="Platzer M."/>
            <person name="Fincher G.B."/>
            <person name="Muehlbauer G.J."/>
            <person name="Sato K."/>
            <person name="Close T.J."/>
            <person name="Wise R.P."/>
            <person name="Stein N."/>
        </authorList>
    </citation>
    <scope>NUCLEOTIDE SEQUENCE [LARGE SCALE GENOMIC DNA]</scope>
    <source>
        <strain evidence="2">cv. Morex</strain>
    </source>
</reference>